<reference evidence="1" key="2">
    <citation type="journal article" date="2015" name="Fish Shellfish Immunol.">
        <title>Early steps in the European eel (Anguilla anguilla)-Vibrio vulnificus interaction in the gills: Role of the RtxA13 toxin.</title>
        <authorList>
            <person name="Callol A."/>
            <person name="Pajuelo D."/>
            <person name="Ebbesson L."/>
            <person name="Teles M."/>
            <person name="MacKenzie S."/>
            <person name="Amaro C."/>
        </authorList>
    </citation>
    <scope>NUCLEOTIDE SEQUENCE</scope>
</reference>
<dbReference type="EMBL" id="GBXM01021564">
    <property type="protein sequence ID" value="JAH87013.1"/>
    <property type="molecule type" value="Transcribed_RNA"/>
</dbReference>
<reference evidence="1" key="1">
    <citation type="submission" date="2014-11" db="EMBL/GenBank/DDBJ databases">
        <authorList>
            <person name="Amaro Gonzalez C."/>
        </authorList>
    </citation>
    <scope>NUCLEOTIDE SEQUENCE</scope>
</reference>
<sequence>MYIKSMVSSCSLLRDSTFKWKLAVKRSKTVSTEVSCFQRNGKASQRKRLVWRIFDLKPRFQVHPPDQWLSVVTFWPVADIFTDTHLQYCSPSRVLFMG</sequence>
<name>A0A0E9WBZ8_ANGAN</name>
<evidence type="ECO:0000313" key="1">
    <source>
        <dbReference type="EMBL" id="JAH87013.1"/>
    </source>
</evidence>
<dbReference type="AlphaFoldDB" id="A0A0E9WBZ8"/>
<organism evidence="1">
    <name type="scientific">Anguilla anguilla</name>
    <name type="common">European freshwater eel</name>
    <name type="synonym">Muraena anguilla</name>
    <dbReference type="NCBI Taxonomy" id="7936"/>
    <lineage>
        <taxon>Eukaryota</taxon>
        <taxon>Metazoa</taxon>
        <taxon>Chordata</taxon>
        <taxon>Craniata</taxon>
        <taxon>Vertebrata</taxon>
        <taxon>Euteleostomi</taxon>
        <taxon>Actinopterygii</taxon>
        <taxon>Neopterygii</taxon>
        <taxon>Teleostei</taxon>
        <taxon>Anguilliformes</taxon>
        <taxon>Anguillidae</taxon>
        <taxon>Anguilla</taxon>
    </lineage>
</organism>
<accession>A0A0E9WBZ8</accession>
<protein>
    <submittedName>
        <fullName evidence="1">Uncharacterized protein</fullName>
    </submittedName>
</protein>
<proteinExistence type="predicted"/>